<evidence type="ECO:0000313" key="3">
    <source>
        <dbReference type="EMBL" id="SCZ84852.1"/>
    </source>
</evidence>
<evidence type="ECO:0000256" key="2">
    <source>
        <dbReference type="ARBA" id="ARBA00022679"/>
    </source>
</evidence>
<reference evidence="3 4" key="1">
    <citation type="submission" date="2016-10" db="EMBL/GenBank/DDBJ databases">
        <authorList>
            <person name="de Groot N.N."/>
        </authorList>
    </citation>
    <scope>NUCLEOTIDE SEQUENCE [LARGE SCALE GENOMIC DNA]</scope>
    <source>
        <strain evidence="3">1</strain>
    </source>
</reference>
<dbReference type="InterPro" id="IPR003788">
    <property type="entry name" value="NDUFAF7"/>
</dbReference>
<organism evidence="3 4">
    <name type="scientific">Nitrosomonas mobilis</name>
    <dbReference type="NCBI Taxonomy" id="51642"/>
    <lineage>
        <taxon>Bacteria</taxon>
        <taxon>Pseudomonadati</taxon>
        <taxon>Pseudomonadota</taxon>
        <taxon>Betaproteobacteria</taxon>
        <taxon>Nitrosomonadales</taxon>
        <taxon>Nitrosomonadaceae</taxon>
        <taxon>Nitrosomonas</taxon>
    </lineage>
</organism>
<keyword evidence="1" id="KW-0489">Methyltransferase</keyword>
<dbReference type="STRING" id="51642.NSMM_280022"/>
<dbReference type="PANTHER" id="PTHR12049:SF7">
    <property type="entry name" value="PROTEIN ARGININE METHYLTRANSFERASE NDUFAF7, MITOCHONDRIAL"/>
    <property type="match status" value="1"/>
</dbReference>
<dbReference type="InterPro" id="IPR038375">
    <property type="entry name" value="NDUFAF7_sf"/>
</dbReference>
<dbReference type="RefSeq" id="WP_090284672.1">
    <property type="nucleotide sequence ID" value="NZ_FMWO01000034.1"/>
</dbReference>
<name>A0A1G5SCI0_9PROT</name>
<dbReference type="Proteomes" id="UP000198729">
    <property type="component" value="Unassembled WGS sequence"/>
</dbReference>
<dbReference type="OrthoDB" id="9794208at2"/>
<dbReference type="InterPro" id="IPR029063">
    <property type="entry name" value="SAM-dependent_MTases_sf"/>
</dbReference>
<protein>
    <recommendedName>
        <fullName evidence="5">SAM-dependent methyltransferase</fullName>
    </recommendedName>
</protein>
<evidence type="ECO:0000256" key="1">
    <source>
        <dbReference type="ARBA" id="ARBA00022603"/>
    </source>
</evidence>
<dbReference type="AlphaFoldDB" id="A0A1G5SCI0"/>
<dbReference type="EMBL" id="FMWO01000034">
    <property type="protein sequence ID" value="SCZ84852.1"/>
    <property type="molecule type" value="Genomic_DNA"/>
</dbReference>
<proteinExistence type="predicted"/>
<accession>A0A1G5SCI0</accession>
<dbReference type="PANTHER" id="PTHR12049">
    <property type="entry name" value="PROTEIN ARGININE METHYLTRANSFERASE NDUFAF7, MITOCHONDRIAL"/>
    <property type="match status" value="1"/>
</dbReference>
<dbReference type="SUPFAM" id="SSF53335">
    <property type="entry name" value="S-adenosyl-L-methionine-dependent methyltransferases"/>
    <property type="match status" value="1"/>
</dbReference>
<keyword evidence="2" id="KW-0808">Transferase</keyword>
<dbReference type="GO" id="GO:0032259">
    <property type="term" value="P:methylation"/>
    <property type="evidence" value="ECO:0007669"/>
    <property type="project" value="UniProtKB-KW"/>
</dbReference>
<dbReference type="Pfam" id="PF02636">
    <property type="entry name" value="Methyltransf_28"/>
    <property type="match status" value="1"/>
</dbReference>
<keyword evidence="4" id="KW-1185">Reference proteome</keyword>
<evidence type="ECO:0008006" key="5">
    <source>
        <dbReference type="Google" id="ProtNLM"/>
    </source>
</evidence>
<dbReference type="Gene3D" id="3.40.50.12710">
    <property type="match status" value="1"/>
</dbReference>
<sequence>MNLPLPDPLARKHSDTLTTLLREQIIRAGGWLSFADYMQTVLYMPGMGYYSADMAKFGESGDFVTAPEISSLFGQTLAQQAAQILAEIPHGSILELGAGSGKLAVDMLLALEQLGQLPIYYNILEVSAELRQRQQITIEQRLPHLAQRVHWLSTLPERFDGLILANEVLDATPVHLVIWQDGNIFEQGVAWYDHQFIWQPRPLIDEVLLKIARQLPPAQDWEVTGDCYLSEISLANRLLIRSLAERLRQGTMLLIDYGFGEREYYHPQRNQGTLMCHYRHHAHNDPFFLPGLQDITTHVDFSAVAEMALAEGLQLQGYTTQAHFLINCGITDLLAHAPADQPGSYLPLANQVQRLVSPAEMGELFKVIAFNKSLDLPLRGFGRGDLQRLL</sequence>
<evidence type="ECO:0000313" key="4">
    <source>
        <dbReference type="Proteomes" id="UP000198729"/>
    </source>
</evidence>
<gene>
    <name evidence="3" type="ORF">NSMM_280022</name>
</gene>
<dbReference type="GO" id="GO:0035243">
    <property type="term" value="F:protein-arginine omega-N symmetric methyltransferase activity"/>
    <property type="evidence" value="ECO:0007669"/>
    <property type="project" value="TreeGrafter"/>
</dbReference>